<evidence type="ECO:0000313" key="1">
    <source>
        <dbReference type="EMBL" id="RCN59398.1"/>
    </source>
</evidence>
<dbReference type="EMBL" id="PSYR01000001">
    <property type="protein sequence ID" value="RCN59398.1"/>
    <property type="molecule type" value="Genomic_DNA"/>
</dbReference>
<accession>A0A1C2G2T8</accession>
<dbReference type="InterPro" id="IPR013096">
    <property type="entry name" value="Cupin_2"/>
</dbReference>
<dbReference type="STRING" id="163359.A9R16_09715"/>
<keyword evidence="2" id="KW-1185">Reference proteome</keyword>
<sequence>MNLCAGGPVARPQPTYETKDGSRIQELWHPDHHGGGAMSLAQATVDAGAATRLHRHMRSEEIYHVVSGAGMMECGLERFAIKAGDTIRIPAGVAHRVVASVSAALVILCCCVPPYRHDDTQVL</sequence>
<evidence type="ECO:0000313" key="2">
    <source>
        <dbReference type="Proteomes" id="UP000253250"/>
    </source>
</evidence>
<dbReference type="SUPFAM" id="SSF51182">
    <property type="entry name" value="RmlC-like cupins"/>
    <property type="match status" value="1"/>
</dbReference>
<dbReference type="PANTHER" id="PTHR36114">
    <property type="entry name" value="16.7 KDA PROTEIN IN WHIE LOCUS"/>
    <property type="match status" value="1"/>
</dbReference>
<protein>
    <submittedName>
        <fullName evidence="1">Cupin domain-containing protein</fullName>
    </submittedName>
</protein>
<dbReference type="Gene3D" id="2.60.120.10">
    <property type="entry name" value="Jelly Rolls"/>
    <property type="match status" value="1"/>
</dbReference>
<dbReference type="InterPro" id="IPR014710">
    <property type="entry name" value="RmlC-like_jellyroll"/>
</dbReference>
<dbReference type="InterPro" id="IPR052044">
    <property type="entry name" value="PKS_Associated_Protein"/>
</dbReference>
<name>A0A1C2G2T8_9GAMM</name>
<comment type="caution">
    <text evidence="1">The sequence shown here is derived from an EMBL/GenBank/DDBJ whole genome shotgun (WGS) entry which is preliminary data.</text>
</comment>
<dbReference type="InterPro" id="IPR011051">
    <property type="entry name" value="RmlC_Cupin_sf"/>
</dbReference>
<gene>
    <name evidence="1" type="ORF">C4900_06805</name>
</gene>
<reference evidence="1 2" key="1">
    <citation type="submission" date="2018-02" db="EMBL/GenBank/DDBJ databases">
        <title>Insights into the biology of acidophilic members of the Acidiferrobacteraceae family derived from comparative genomic analyses.</title>
        <authorList>
            <person name="Issotta F."/>
            <person name="Thyssen C."/>
            <person name="Mena C."/>
            <person name="Moya A."/>
            <person name="Bellenberg S."/>
            <person name="Sproer C."/>
            <person name="Covarrubias P.C."/>
            <person name="Sand W."/>
            <person name="Quatrini R."/>
            <person name="Vera M."/>
        </authorList>
    </citation>
    <scope>NUCLEOTIDE SEQUENCE [LARGE SCALE GENOMIC DNA]</scope>
    <source>
        <strain evidence="2">m-1</strain>
    </source>
</reference>
<dbReference type="OrthoDB" id="7870362at2"/>
<dbReference type="RefSeq" id="WP_065969498.1">
    <property type="nucleotide sequence ID" value="NZ_CP080624.1"/>
</dbReference>
<dbReference type="PANTHER" id="PTHR36114:SF4">
    <property type="entry name" value="CUPIN 2 CONSERVED BARREL DOMAIN-CONTAINING PROTEIN"/>
    <property type="match status" value="1"/>
</dbReference>
<proteinExistence type="predicted"/>
<dbReference type="CDD" id="cd02214">
    <property type="entry name" value="cupin_MJ1618"/>
    <property type="match status" value="1"/>
</dbReference>
<dbReference type="Proteomes" id="UP000253250">
    <property type="component" value="Unassembled WGS sequence"/>
</dbReference>
<dbReference type="AlphaFoldDB" id="A0A1C2G2T8"/>
<organism evidence="1 2">
    <name type="scientific">Acidiferrobacter thiooxydans</name>
    <dbReference type="NCBI Taxonomy" id="163359"/>
    <lineage>
        <taxon>Bacteria</taxon>
        <taxon>Pseudomonadati</taxon>
        <taxon>Pseudomonadota</taxon>
        <taxon>Gammaproteobacteria</taxon>
        <taxon>Acidiferrobacterales</taxon>
        <taxon>Acidiferrobacteraceae</taxon>
        <taxon>Acidiferrobacter</taxon>
    </lineage>
</organism>
<dbReference type="Pfam" id="PF07883">
    <property type="entry name" value="Cupin_2"/>
    <property type="match status" value="1"/>
</dbReference>